<accession>A0ABR7WS04</accession>
<dbReference type="InterPro" id="IPR056091">
    <property type="entry name" value="DUF7674"/>
</dbReference>
<gene>
    <name evidence="2" type="ORF">IDJ77_10800</name>
</gene>
<dbReference type="Proteomes" id="UP000606600">
    <property type="component" value="Unassembled WGS sequence"/>
</dbReference>
<sequence>MKFDSLVALIYQEVPEFKVSYEGEPDENYSNSFLGDLGLFTRNAIVDKAPYAIKCLKFIDDTVNKNKGDEDLVNMFVINVLEVLTDYASTQKAAITHFTGNCLKLFKELFSGGYFMDLAQT</sequence>
<organism evidence="2 3">
    <name type="scientific">Mucilaginibacter pankratovii</name>
    <dbReference type="NCBI Taxonomy" id="2772110"/>
    <lineage>
        <taxon>Bacteria</taxon>
        <taxon>Pseudomonadati</taxon>
        <taxon>Bacteroidota</taxon>
        <taxon>Sphingobacteriia</taxon>
        <taxon>Sphingobacteriales</taxon>
        <taxon>Sphingobacteriaceae</taxon>
        <taxon>Mucilaginibacter</taxon>
    </lineage>
</organism>
<evidence type="ECO:0000313" key="2">
    <source>
        <dbReference type="EMBL" id="MBD1364297.1"/>
    </source>
</evidence>
<proteinExistence type="predicted"/>
<name>A0ABR7WS04_9SPHI</name>
<dbReference type="EMBL" id="JACWMY010000005">
    <property type="protein sequence ID" value="MBD1364297.1"/>
    <property type="molecule type" value="Genomic_DNA"/>
</dbReference>
<protein>
    <recommendedName>
        <fullName evidence="1">DUF7674 domain-containing protein</fullName>
    </recommendedName>
</protein>
<comment type="caution">
    <text evidence="2">The sequence shown here is derived from an EMBL/GenBank/DDBJ whole genome shotgun (WGS) entry which is preliminary data.</text>
</comment>
<evidence type="ECO:0000313" key="3">
    <source>
        <dbReference type="Proteomes" id="UP000606600"/>
    </source>
</evidence>
<evidence type="ECO:0000259" key="1">
    <source>
        <dbReference type="Pfam" id="PF24722"/>
    </source>
</evidence>
<keyword evidence="3" id="KW-1185">Reference proteome</keyword>
<feature type="domain" description="DUF7674" evidence="1">
    <location>
        <begin position="8"/>
        <end position="108"/>
    </location>
</feature>
<dbReference type="Pfam" id="PF24722">
    <property type="entry name" value="DUF7674"/>
    <property type="match status" value="1"/>
</dbReference>
<reference evidence="2 3" key="1">
    <citation type="submission" date="2020-09" db="EMBL/GenBank/DDBJ databases">
        <title>Novel species of Mucilaginibacter isolated from a glacier on the Tibetan Plateau.</title>
        <authorList>
            <person name="Liu Q."/>
            <person name="Xin Y.-H."/>
        </authorList>
    </citation>
    <scope>NUCLEOTIDE SEQUENCE [LARGE SCALE GENOMIC DNA]</scope>
    <source>
        <strain evidence="2 3">ZT4R22</strain>
    </source>
</reference>
<dbReference type="RefSeq" id="WP_191188966.1">
    <property type="nucleotide sequence ID" value="NZ_JACWMY010000005.1"/>
</dbReference>